<comment type="function">
    <text evidence="4">Formation of pseudouridine at positions 38, 39 and 40 in the anticodon stem and loop of transfer RNAs.</text>
</comment>
<protein>
    <recommendedName>
        <fullName evidence="4">tRNA pseudouridine synthase A</fullName>
        <ecNumber evidence="4">5.4.99.12</ecNumber>
    </recommendedName>
    <alternativeName>
        <fullName evidence="4">tRNA pseudouridine(38-40) synthase</fullName>
    </alternativeName>
    <alternativeName>
        <fullName evidence="4">tRNA pseudouridylate synthase I</fullName>
    </alternativeName>
    <alternativeName>
        <fullName evidence="4">tRNA-uridine isomerase I</fullName>
    </alternativeName>
</protein>
<dbReference type="PIRSF" id="PIRSF001430">
    <property type="entry name" value="tRNA_psdUrid_synth"/>
    <property type="match status" value="1"/>
</dbReference>
<feature type="active site" description="Nucleophile" evidence="4 5">
    <location>
        <position position="52"/>
    </location>
</feature>
<dbReference type="Gene3D" id="3.30.70.660">
    <property type="entry name" value="Pseudouridine synthase I, catalytic domain, C-terminal subdomain"/>
    <property type="match status" value="1"/>
</dbReference>
<comment type="caution">
    <text evidence="4">Lacks conserved residue(s) required for the propagation of feature annotation.</text>
</comment>
<dbReference type="AlphaFoldDB" id="A0A2K2H993"/>
<dbReference type="GO" id="GO:0031119">
    <property type="term" value="P:tRNA pseudouridine synthesis"/>
    <property type="evidence" value="ECO:0007669"/>
    <property type="project" value="UniProtKB-UniRule"/>
</dbReference>
<evidence type="ECO:0000256" key="4">
    <source>
        <dbReference type="HAMAP-Rule" id="MF_00171"/>
    </source>
</evidence>
<evidence type="ECO:0000256" key="7">
    <source>
        <dbReference type="RuleBase" id="RU003792"/>
    </source>
</evidence>
<dbReference type="EMBL" id="PPFX01000023">
    <property type="protein sequence ID" value="PNU19799.1"/>
    <property type="molecule type" value="Genomic_DNA"/>
</dbReference>
<comment type="catalytic activity">
    <reaction evidence="4 7">
        <text>uridine(38/39/40) in tRNA = pseudouridine(38/39/40) in tRNA</text>
        <dbReference type="Rhea" id="RHEA:22376"/>
        <dbReference type="Rhea" id="RHEA-COMP:10085"/>
        <dbReference type="Rhea" id="RHEA-COMP:10087"/>
        <dbReference type="ChEBI" id="CHEBI:65314"/>
        <dbReference type="ChEBI" id="CHEBI:65315"/>
        <dbReference type="EC" id="5.4.99.12"/>
    </reaction>
</comment>
<evidence type="ECO:0000313" key="10">
    <source>
        <dbReference type="Proteomes" id="UP000236340"/>
    </source>
</evidence>
<dbReference type="GO" id="GO:0160147">
    <property type="term" value="F:tRNA pseudouridine(38-40) synthase activity"/>
    <property type="evidence" value="ECO:0007669"/>
    <property type="project" value="UniProtKB-EC"/>
</dbReference>
<organism evidence="9 10">
    <name type="scientific">Geothermobacter hydrogeniphilus</name>
    <dbReference type="NCBI Taxonomy" id="1969733"/>
    <lineage>
        <taxon>Bacteria</taxon>
        <taxon>Pseudomonadati</taxon>
        <taxon>Thermodesulfobacteriota</taxon>
        <taxon>Desulfuromonadia</taxon>
        <taxon>Desulfuromonadales</taxon>
        <taxon>Geothermobacteraceae</taxon>
        <taxon>Geothermobacter</taxon>
    </lineage>
</organism>
<gene>
    <name evidence="4" type="primary">truA</name>
    <name evidence="9" type="ORF">C2E25_10835</name>
</gene>
<sequence>MMRIRLLLEYDGTDFCGWQVQARGRTVQGTVEEALRQILGVEVRLHSSGRTDAGVHARGMVAHFDPPRDLPLRAWREGLNALLPDDLAVRDAAEVAADFHARFSARGKWYRYSLLPSPCRRPLHSRTSWQIRSELDLQAMVTAAADFVGEHDFSAFRAAGCAARTTVRRIDSIDLVREGELLHWDIRGSGFLKNMIRIMLGTLVEIGLGNRPTTDVRELLTGCERSRSGRTAPPQGLCLQEVYY</sequence>
<dbReference type="NCBIfam" id="TIGR00071">
    <property type="entry name" value="hisT_truA"/>
    <property type="match status" value="1"/>
</dbReference>
<evidence type="ECO:0000256" key="6">
    <source>
        <dbReference type="PIRSR" id="PIRSR001430-2"/>
    </source>
</evidence>
<dbReference type="SUPFAM" id="SSF55120">
    <property type="entry name" value="Pseudouridine synthase"/>
    <property type="match status" value="1"/>
</dbReference>
<name>A0A2K2H993_9BACT</name>
<accession>A0A2K2H993</accession>
<dbReference type="InterPro" id="IPR020095">
    <property type="entry name" value="PsdUridine_synth_TruA_C"/>
</dbReference>
<dbReference type="InterPro" id="IPR001406">
    <property type="entry name" value="PsdUridine_synth_TruA"/>
</dbReference>
<feature type="domain" description="Pseudouridine synthase I TruA alpha/beta" evidence="8">
    <location>
        <begin position="143"/>
        <end position="244"/>
    </location>
</feature>
<comment type="caution">
    <text evidence="9">The sequence shown here is derived from an EMBL/GenBank/DDBJ whole genome shotgun (WGS) entry which is preliminary data.</text>
</comment>
<reference evidence="9 10" key="1">
    <citation type="journal article" date="2018" name="Genome Announc.">
        <title>Genome Sequence of Geothermobacter sp. HR-1 Iron Reducer from the Loihi Seamount.</title>
        <authorList>
            <person name="Smith H."/>
            <person name="Abuyen K."/>
            <person name="Tremblay J."/>
            <person name="Savalia P."/>
            <person name="Perez-Rodriguez I."/>
            <person name="Emerson D."/>
            <person name="Tully B."/>
            <person name="Amend J."/>
        </authorList>
    </citation>
    <scope>NUCLEOTIDE SEQUENCE [LARGE SCALE GENOMIC DNA]</scope>
    <source>
        <strain evidence="9 10">HR-1</strain>
    </source>
</reference>
<dbReference type="RefSeq" id="WP_103115754.1">
    <property type="nucleotide sequence ID" value="NZ_PPFX01000023.1"/>
</dbReference>
<dbReference type="CDD" id="cd02570">
    <property type="entry name" value="PseudoU_synth_EcTruA"/>
    <property type="match status" value="1"/>
</dbReference>
<dbReference type="GO" id="GO:0003723">
    <property type="term" value="F:RNA binding"/>
    <property type="evidence" value="ECO:0007669"/>
    <property type="project" value="InterPro"/>
</dbReference>
<feature type="domain" description="Pseudouridine synthase I TruA alpha/beta" evidence="8">
    <location>
        <begin position="9"/>
        <end position="103"/>
    </location>
</feature>
<evidence type="ECO:0000313" key="9">
    <source>
        <dbReference type="EMBL" id="PNU19799.1"/>
    </source>
</evidence>
<dbReference type="HAMAP" id="MF_00171">
    <property type="entry name" value="TruA"/>
    <property type="match status" value="1"/>
</dbReference>
<dbReference type="InterPro" id="IPR020097">
    <property type="entry name" value="PsdUridine_synth_TruA_a/b_dom"/>
</dbReference>
<dbReference type="InterPro" id="IPR020094">
    <property type="entry name" value="TruA/RsuA/RluB/E/F_N"/>
</dbReference>
<evidence type="ECO:0000256" key="2">
    <source>
        <dbReference type="ARBA" id="ARBA00022694"/>
    </source>
</evidence>
<comment type="similarity">
    <text evidence="1 4 7">Belongs to the tRNA pseudouridine synthase TruA family.</text>
</comment>
<evidence type="ECO:0000256" key="1">
    <source>
        <dbReference type="ARBA" id="ARBA00009375"/>
    </source>
</evidence>
<dbReference type="EC" id="5.4.99.12" evidence="4"/>
<dbReference type="Proteomes" id="UP000236340">
    <property type="component" value="Unassembled WGS sequence"/>
</dbReference>
<evidence type="ECO:0000259" key="8">
    <source>
        <dbReference type="Pfam" id="PF01416"/>
    </source>
</evidence>
<dbReference type="PANTHER" id="PTHR11142:SF0">
    <property type="entry name" value="TRNA PSEUDOURIDINE SYNTHASE-LIKE 1"/>
    <property type="match status" value="1"/>
</dbReference>
<dbReference type="PANTHER" id="PTHR11142">
    <property type="entry name" value="PSEUDOURIDYLATE SYNTHASE"/>
    <property type="match status" value="1"/>
</dbReference>
<evidence type="ECO:0000256" key="5">
    <source>
        <dbReference type="PIRSR" id="PIRSR001430-1"/>
    </source>
</evidence>
<evidence type="ECO:0000256" key="3">
    <source>
        <dbReference type="ARBA" id="ARBA00023235"/>
    </source>
</evidence>
<dbReference type="OrthoDB" id="9811823at2"/>
<dbReference type="FunFam" id="3.30.70.580:FF:000001">
    <property type="entry name" value="tRNA pseudouridine synthase A"/>
    <property type="match status" value="1"/>
</dbReference>
<feature type="binding site" evidence="4 6">
    <location>
        <position position="110"/>
    </location>
    <ligand>
        <name>substrate</name>
    </ligand>
</feature>
<keyword evidence="2 4" id="KW-0819">tRNA processing</keyword>
<proteinExistence type="inferred from homology"/>
<dbReference type="Gene3D" id="3.30.70.580">
    <property type="entry name" value="Pseudouridine synthase I, catalytic domain, N-terminal subdomain"/>
    <property type="match status" value="1"/>
</dbReference>
<keyword evidence="3 4" id="KW-0413">Isomerase</keyword>
<dbReference type="InterPro" id="IPR020103">
    <property type="entry name" value="PsdUridine_synth_cat_dom_sf"/>
</dbReference>
<comment type="subunit">
    <text evidence="4">Homodimer.</text>
</comment>
<dbReference type="Pfam" id="PF01416">
    <property type="entry name" value="PseudoU_synth_1"/>
    <property type="match status" value="2"/>
</dbReference>